<evidence type="ECO:0008006" key="6">
    <source>
        <dbReference type="Google" id="ProtNLM"/>
    </source>
</evidence>
<organism evidence="4 5">
    <name type="scientific">Brachybacterium nesterenkovii</name>
    <dbReference type="NCBI Taxonomy" id="47847"/>
    <lineage>
        <taxon>Bacteria</taxon>
        <taxon>Bacillati</taxon>
        <taxon>Actinomycetota</taxon>
        <taxon>Actinomycetes</taxon>
        <taxon>Micrococcales</taxon>
        <taxon>Dermabacteraceae</taxon>
        <taxon>Brachybacterium</taxon>
    </lineage>
</organism>
<dbReference type="EMBL" id="FWFG01000077">
    <property type="protein sequence ID" value="SLM92852.1"/>
    <property type="molecule type" value="Genomic_DNA"/>
</dbReference>
<evidence type="ECO:0000313" key="4">
    <source>
        <dbReference type="EMBL" id="SLM92852.1"/>
    </source>
</evidence>
<dbReference type="AlphaFoldDB" id="A0A1X6X2V0"/>
<evidence type="ECO:0000313" key="5">
    <source>
        <dbReference type="Proteomes" id="UP000195981"/>
    </source>
</evidence>
<feature type="transmembrane region" description="Helical" evidence="2">
    <location>
        <begin position="610"/>
        <end position="627"/>
    </location>
</feature>
<gene>
    <name evidence="4" type="ORF">FM110_08885</name>
</gene>
<feature type="transmembrane region" description="Helical" evidence="2">
    <location>
        <begin position="372"/>
        <end position="393"/>
    </location>
</feature>
<proteinExistence type="predicted"/>
<reference evidence="4 5" key="1">
    <citation type="submission" date="2017-02" db="EMBL/GenBank/DDBJ databases">
        <authorList>
            <person name="Peterson S.W."/>
        </authorList>
    </citation>
    <scope>NUCLEOTIDE SEQUENCE [LARGE SCALE GENOMIC DNA]</scope>
    <source>
        <strain evidence="4 5">CIP104813</strain>
    </source>
</reference>
<feature type="transmembrane region" description="Helical" evidence="2">
    <location>
        <begin position="465"/>
        <end position="483"/>
    </location>
</feature>
<feature type="transmembrane region" description="Helical" evidence="2">
    <location>
        <begin position="339"/>
        <end position="360"/>
    </location>
</feature>
<keyword evidence="2" id="KW-0472">Membrane</keyword>
<evidence type="ECO:0000256" key="3">
    <source>
        <dbReference type="SAM" id="SignalP"/>
    </source>
</evidence>
<keyword evidence="2" id="KW-0812">Transmembrane</keyword>
<feature type="transmembrane region" description="Helical" evidence="2">
    <location>
        <begin position="313"/>
        <end position="333"/>
    </location>
</feature>
<dbReference type="Proteomes" id="UP000195981">
    <property type="component" value="Unassembled WGS sequence"/>
</dbReference>
<protein>
    <recommendedName>
        <fullName evidence="6">Integral membrane protein</fullName>
    </recommendedName>
</protein>
<feature type="chain" id="PRO_5012643107" description="Integral membrane protein" evidence="3">
    <location>
        <begin position="34"/>
        <end position="638"/>
    </location>
</feature>
<feature type="transmembrane region" description="Helical" evidence="2">
    <location>
        <begin position="549"/>
        <end position="568"/>
    </location>
</feature>
<feature type="transmembrane region" description="Helical" evidence="2">
    <location>
        <begin position="281"/>
        <end position="301"/>
    </location>
</feature>
<feature type="signal peptide" evidence="3">
    <location>
        <begin position="1"/>
        <end position="33"/>
    </location>
</feature>
<dbReference type="RefSeq" id="WP_234992118.1">
    <property type="nucleotide sequence ID" value="NZ_FWFG01000077.1"/>
</dbReference>
<keyword evidence="2" id="KW-1133">Transmembrane helix</keyword>
<keyword evidence="3" id="KW-0732">Signal</keyword>
<name>A0A1X6X2V0_9MICO</name>
<feature type="transmembrane region" description="Helical" evidence="2">
    <location>
        <begin position="440"/>
        <end position="459"/>
    </location>
</feature>
<sequence length="638" mass="65311">MPVPIRLRPIAMLLALVLSVVALLAAPLGSARADDIRVVPDPVRLLLVTSGLTWEDVSAQATPTLQCLADRSGVAAMNASSTTMVSTRAQGSETIRTGYRGLAAEAPPSAGIPDPPRDLLASLPEPPQVLDLPSVPARGEPGRTAALTELDAAAAEALALSGGCSAADLPRTLLVSVGSVDGPTSETAHAGDALLSETAQLQAVMDSGRPGELLSSGATHQRGVVVLTDVVPTLLAAAGEPIPPALPGQAMTGVADGDAQQIALDRTRAARLVDLATVPALGSWTAPGLLGLIVLLVPALARRPRPAAVARALVTIAPLAIPVGLCAGLVPWWRGEHPVWALTAWVWAGSAVLAAVALAGPWRRWRLGPPGVAGALIAAVLLLESATGSRLQLGSPLGAQAIWGGRYYGLSNHLFGAVLAGSLLALLAALPRLRTRRAHLAATIGTGLVVAGICVAPSMGADFGSMLVTVPTFGILALLVSGIRVRPWHVLALGAGGTALVMGISLLDWLRPPEQRSHLGRFIDAILTGELASVVSRKLAQNIGMLLDYWPLSAAMVLAVVLTVAMLAPGRFRLARLAALDERHPTALPIRIALAIGTWAGFALNDTGAVLVLTALGVTLCLLTAMLPDPEDGPATAG</sequence>
<accession>A0A1X6X2V0</accession>
<feature type="transmembrane region" description="Helical" evidence="2">
    <location>
        <begin position="490"/>
        <end position="510"/>
    </location>
</feature>
<feature type="region of interest" description="Disordered" evidence="1">
    <location>
        <begin position="104"/>
        <end position="138"/>
    </location>
</feature>
<evidence type="ECO:0000256" key="1">
    <source>
        <dbReference type="SAM" id="MobiDB-lite"/>
    </source>
</evidence>
<evidence type="ECO:0000256" key="2">
    <source>
        <dbReference type="SAM" id="Phobius"/>
    </source>
</evidence>
<keyword evidence="5" id="KW-1185">Reference proteome</keyword>
<feature type="transmembrane region" description="Helical" evidence="2">
    <location>
        <begin position="413"/>
        <end position="433"/>
    </location>
</feature>